<proteinExistence type="predicted"/>
<gene>
    <name evidence="1" type="ORF">FBU59_006014</name>
</gene>
<feature type="non-terminal residue" evidence="1">
    <location>
        <position position="1"/>
    </location>
</feature>
<reference evidence="1" key="1">
    <citation type="submission" date="2022-07" db="EMBL/GenBank/DDBJ databases">
        <title>Phylogenomic reconstructions and comparative analyses of Kickxellomycotina fungi.</title>
        <authorList>
            <person name="Reynolds N.K."/>
            <person name="Stajich J.E."/>
            <person name="Barry K."/>
            <person name="Grigoriev I.V."/>
            <person name="Crous P."/>
            <person name="Smith M.E."/>
        </authorList>
    </citation>
    <scope>NUCLEOTIDE SEQUENCE</scope>
    <source>
        <strain evidence="1">NRRL 5244</strain>
    </source>
</reference>
<protein>
    <submittedName>
        <fullName evidence="1">Uncharacterized protein</fullName>
    </submittedName>
</protein>
<dbReference type="EMBL" id="JANBPW010005052">
    <property type="protein sequence ID" value="KAJ1933477.1"/>
    <property type="molecule type" value="Genomic_DNA"/>
</dbReference>
<dbReference type="Proteomes" id="UP001150603">
    <property type="component" value="Unassembled WGS sequence"/>
</dbReference>
<keyword evidence="2" id="KW-1185">Reference proteome</keyword>
<name>A0ACC1J0Y8_9FUNG</name>
<sequence>DLVARRRSTMLFEGLIQPSLGTSSHESLAAPLQESSSVQGTCLRCRQLEDTLQTVVIDNDYYREANGKLKDSVHEVVSRHNALVRLFEQERQRRRDARAERLAEESRVAAHDRAIIEAHQRAEIEDSDGLAGEFSRGLNISSPKRARATGDARLVSAPITSPALR</sequence>
<evidence type="ECO:0000313" key="2">
    <source>
        <dbReference type="Proteomes" id="UP001150603"/>
    </source>
</evidence>
<organism evidence="1 2">
    <name type="scientific">Linderina macrospora</name>
    <dbReference type="NCBI Taxonomy" id="4868"/>
    <lineage>
        <taxon>Eukaryota</taxon>
        <taxon>Fungi</taxon>
        <taxon>Fungi incertae sedis</taxon>
        <taxon>Zoopagomycota</taxon>
        <taxon>Kickxellomycotina</taxon>
        <taxon>Kickxellomycetes</taxon>
        <taxon>Kickxellales</taxon>
        <taxon>Kickxellaceae</taxon>
        <taxon>Linderina</taxon>
    </lineage>
</organism>
<comment type="caution">
    <text evidence="1">The sequence shown here is derived from an EMBL/GenBank/DDBJ whole genome shotgun (WGS) entry which is preliminary data.</text>
</comment>
<accession>A0ACC1J0Y8</accession>
<evidence type="ECO:0000313" key="1">
    <source>
        <dbReference type="EMBL" id="KAJ1933477.1"/>
    </source>
</evidence>